<dbReference type="InterPro" id="IPR021109">
    <property type="entry name" value="Peptidase_aspartic_dom_sf"/>
</dbReference>
<evidence type="ECO:0008006" key="3">
    <source>
        <dbReference type="Google" id="ProtNLM"/>
    </source>
</evidence>
<sequence>MRMHKFGSLNWIGIVLESLGKNLNDNAIFVSAHPFKAINWENFPSKFKDKAAPWRNFNEYIAIEMELHRPRDLISAMSLARLYERRSGAKRFIPAAYKPSSNTSSSSSNQKTFKRLSRTEMDERRAKGLCFNCDEVYNWGHQYKRLFWLDGVVVANGSKIKSPGQCPNVPIMMGNQLIHIDFYILKLNGVDAVLGVNWLQTLGPILWDFKAKSMIFKQNGRVMEL</sequence>
<proteinExistence type="predicted"/>
<accession>A0A4U5Q698</accession>
<organism evidence="2">
    <name type="scientific">Populus alba</name>
    <name type="common">White poplar</name>
    <dbReference type="NCBI Taxonomy" id="43335"/>
    <lineage>
        <taxon>Eukaryota</taxon>
        <taxon>Viridiplantae</taxon>
        <taxon>Streptophyta</taxon>
        <taxon>Embryophyta</taxon>
        <taxon>Tracheophyta</taxon>
        <taxon>Spermatophyta</taxon>
        <taxon>Magnoliopsida</taxon>
        <taxon>eudicotyledons</taxon>
        <taxon>Gunneridae</taxon>
        <taxon>Pentapetalae</taxon>
        <taxon>rosids</taxon>
        <taxon>fabids</taxon>
        <taxon>Malpighiales</taxon>
        <taxon>Salicaceae</taxon>
        <taxon>Saliceae</taxon>
        <taxon>Populus</taxon>
    </lineage>
</organism>
<evidence type="ECO:0000313" key="2">
    <source>
        <dbReference type="EMBL" id="TKS05754.1"/>
    </source>
</evidence>
<comment type="caution">
    <text evidence="2">The sequence shown here is derived from an EMBL/GenBank/DDBJ whole genome shotgun (WGS) entry which is preliminary data.</text>
</comment>
<dbReference type="CDD" id="cd00303">
    <property type="entry name" value="retropepsin_like"/>
    <property type="match status" value="1"/>
</dbReference>
<gene>
    <name evidence="2" type="ORF">D5086_0000129700</name>
</gene>
<protein>
    <recommendedName>
        <fullName evidence="3">Retrotransposon gag domain-containing protein</fullName>
    </recommendedName>
</protein>
<feature type="compositionally biased region" description="Low complexity" evidence="1">
    <location>
        <begin position="100"/>
        <end position="109"/>
    </location>
</feature>
<dbReference type="Gene3D" id="2.40.70.10">
    <property type="entry name" value="Acid Proteases"/>
    <property type="match status" value="1"/>
</dbReference>
<name>A0A4U5Q698_POPAL</name>
<dbReference type="AlphaFoldDB" id="A0A4U5Q698"/>
<evidence type="ECO:0000256" key="1">
    <source>
        <dbReference type="SAM" id="MobiDB-lite"/>
    </source>
</evidence>
<dbReference type="EMBL" id="RCHU01000404">
    <property type="protein sequence ID" value="TKS05754.1"/>
    <property type="molecule type" value="Genomic_DNA"/>
</dbReference>
<reference evidence="2" key="1">
    <citation type="submission" date="2018-10" db="EMBL/GenBank/DDBJ databases">
        <title>Population genomic analysis revealed the cold adaptation of white poplar.</title>
        <authorList>
            <person name="Liu Y.-J."/>
        </authorList>
    </citation>
    <scope>NUCLEOTIDE SEQUENCE [LARGE SCALE GENOMIC DNA]</scope>
    <source>
        <strain evidence="2">PAL-ZL1</strain>
    </source>
</reference>
<feature type="region of interest" description="Disordered" evidence="1">
    <location>
        <begin position="96"/>
        <end position="116"/>
    </location>
</feature>